<dbReference type="InterPro" id="IPR036388">
    <property type="entry name" value="WH-like_DNA-bd_sf"/>
</dbReference>
<evidence type="ECO:0000259" key="4">
    <source>
        <dbReference type="PROSITE" id="PS50987"/>
    </source>
</evidence>
<dbReference type="PANTHER" id="PTHR43132:SF6">
    <property type="entry name" value="HTH-TYPE TRANSCRIPTIONAL REPRESSOR CZRA"/>
    <property type="match status" value="1"/>
</dbReference>
<dbReference type="InterPro" id="IPR051011">
    <property type="entry name" value="Metal_resp_trans_reg"/>
</dbReference>
<reference evidence="5 6" key="1">
    <citation type="submission" date="2017-11" db="EMBL/GenBank/DDBJ databases">
        <title>Isolation and Characterization of Family Methanocellaceae Species from Potential Methane Hydrate Area Offshore Southwestern Taiwan.</title>
        <authorList>
            <person name="Zhang W.-L."/>
            <person name="Chen W.-C."/>
            <person name="Lai M.-C."/>
            <person name="Chen S.-C."/>
        </authorList>
    </citation>
    <scope>NUCLEOTIDE SEQUENCE [LARGE SCALE GENOMIC DNA]</scope>
    <source>
        <strain evidence="5 6">CWC-04</strain>
    </source>
</reference>
<dbReference type="Proteomes" id="UP001320159">
    <property type="component" value="Unassembled WGS sequence"/>
</dbReference>
<protein>
    <submittedName>
        <fullName evidence="5">ArsR family transcriptional regulator</fullName>
    </submittedName>
</protein>
<dbReference type="PROSITE" id="PS50987">
    <property type="entry name" value="HTH_ARSR_2"/>
    <property type="match status" value="1"/>
</dbReference>
<dbReference type="GO" id="GO:0003700">
    <property type="term" value="F:DNA-binding transcription factor activity"/>
    <property type="evidence" value="ECO:0007669"/>
    <property type="project" value="InterPro"/>
</dbReference>
<keyword evidence="6" id="KW-1185">Reference proteome</keyword>
<evidence type="ECO:0000256" key="2">
    <source>
        <dbReference type="ARBA" id="ARBA00023125"/>
    </source>
</evidence>
<evidence type="ECO:0000313" key="5">
    <source>
        <dbReference type="EMBL" id="MCD1293961.1"/>
    </source>
</evidence>
<dbReference type="InterPro" id="IPR001845">
    <property type="entry name" value="HTH_ArsR_DNA-bd_dom"/>
</dbReference>
<accession>A0AAP2RBP2</accession>
<evidence type="ECO:0000256" key="3">
    <source>
        <dbReference type="ARBA" id="ARBA00023163"/>
    </source>
</evidence>
<dbReference type="NCBIfam" id="NF033788">
    <property type="entry name" value="HTH_metalloreg"/>
    <property type="match status" value="1"/>
</dbReference>
<dbReference type="CDD" id="cd00090">
    <property type="entry name" value="HTH_ARSR"/>
    <property type="match status" value="1"/>
</dbReference>
<comment type="caution">
    <text evidence="5">The sequence shown here is derived from an EMBL/GenBank/DDBJ whole genome shotgun (WGS) entry which is preliminary data.</text>
</comment>
<keyword evidence="2" id="KW-0238">DNA-binding</keyword>
<evidence type="ECO:0000256" key="1">
    <source>
        <dbReference type="ARBA" id="ARBA00023015"/>
    </source>
</evidence>
<dbReference type="Gene3D" id="1.10.10.10">
    <property type="entry name" value="Winged helix-like DNA-binding domain superfamily/Winged helix DNA-binding domain"/>
    <property type="match status" value="1"/>
</dbReference>
<dbReference type="PRINTS" id="PR00778">
    <property type="entry name" value="HTHARSR"/>
</dbReference>
<organism evidence="5 6">
    <name type="scientific">Methanooceanicella nereidis</name>
    <dbReference type="NCBI Taxonomy" id="2052831"/>
    <lineage>
        <taxon>Archaea</taxon>
        <taxon>Methanobacteriati</taxon>
        <taxon>Methanobacteriota</taxon>
        <taxon>Stenosarchaea group</taxon>
        <taxon>Methanomicrobia</taxon>
        <taxon>Methanocellales</taxon>
        <taxon>Methanocellaceae</taxon>
        <taxon>Methanooceanicella</taxon>
    </lineage>
</organism>
<dbReference type="PANTHER" id="PTHR43132">
    <property type="entry name" value="ARSENICAL RESISTANCE OPERON REPRESSOR ARSR-RELATED"/>
    <property type="match status" value="1"/>
</dbReference>
<keyword evidence="3" id="KW-0804">Transcription</keyword>
<keyword evidence="1" id="KW-0805">Transcription regulation</keyword>
<dbReference type="Pfam" id="PF01022">
    <property type="entry name" value="HTH_5"/>
    <property type="match status" value="1"/>
</dbReference>
<feature type="domain" description="HTH arsR-type" evidence="4">
    <location>
        <begin position="14"/>
        <end position="104"/>
    </location>
</feature>
<dbReference type="AlphaFoldDB" id="A0AAP2RBP2"/>
<name>A0AAP2RBP2_9EURY</name>
<dbReference type="SUPFAM" id="SSF46785">
    <property type="entry name" value="Winged helix' DNA-binding domain"/>
    <property type="match status" value="1"/>
</dbReference>
<evidence type="ECO:0000313" key="6">
    <source>
        <dbReference type="Proteomes" id="UP001320159"/>
    </source>
</evidence>
<proteinExistence type="predicted"/>
<dbReference type="GO" id="GO:0003677">
    <property type="term" value="F:DNA binding"/>
    <property type="evidence" value="ECO:0007669"/>
    <property type="project" value="UniProtKB-KW"/>
</dbReference>
<dbReference type="SMART" id="SM00418">
    <property type="entry name" value="HTH_ARSR"/>
    <property type="match status" value="1"/>
</dbReference>
<dbReference type="InterPro" id="IPR036390">
    <property type="entry name" value="WH_DNA-bd_sf"/>
</dbReference>
<sequence>MIGDAIICCKQDLPDEEHIKKQAEYFKALSDPARVKIVYALAGGERCVCELMAIMDMQQTVVSHHLKVLKYAGIISDKKSGKWVYYSLVDKKTVELLSILKAEK</sequence>
<dbReference type="InterPro" id="IPR011991">
    <property type="entry name" value="ArsR-like_HTH"/>
</dbReference>
<gene>
    <name evidence="5" type="ORF">CUJ83_02985</name>
</gene>
<dbReference type="EMBL" id="PGCK01000002">
    <property type="protein sequence ID" value="MCD1293961.1"/>
    <property type="molecule type" value="Genomic_DNA"/>
</dbReference>